<reference evidence="5 6" key="1">
    <citation type="submission" date="2020-08" db="EMBL/GenBank/DDBJ databases">
        <title>Genomic Encyclopedia of Type Strains, Phase IV (KMG-IV): sequencing the most valuable type-strain genomes for metagenomic binning, comparative biology and taxonomic classification.</title>
        <authorList>
            <person name="Goeker M."/>
        </authorList>
    </citation>
    <scope>NUCLEOTIDE SEQUENCE [LARGE SCALE GENOMIC DNA]</scope>
    <source>
        <strain evidence="5 6">YIM 65646</strain>
    </source>
</reference>
<proteinExistence type="predicted"/>
<gene>
    <name evidence="5" type="ORF">HNR73_001527</name>
</gene>
<keyword evidence="6" id="KW-1185">Reference proteome</keyword>
<name>A0A841FKI7_9ACTN</name>
<comment type="caution">
    <text evidence="5">The sequence shown here is derived from an EMBL/GenBank/DDBJ whole genome shotgun (WGS) entry which is preliminary data.</text>
</comment>
<dbReference type="AlphaFoldDB" id="A0A841FKI7"/>
<dbReference type="InterPro" id="IPR002734">
    <property type="entry name" value="RibDG_C"/>
</dbReference>
<accession>A0A841FKI7</accession>
<dbReference type="InterPro" id="IPR050765">
    <property type="entry name" value="Riboflavin_Biosynth_HTPR"/>
</dbReference>
<evidence type="ECO:0000313" key="6">
    <source>
        <dbReference type="Proteomes" id="UP000548476"/>
    </source>
</evidence>
<dbReference type="GO" id="GO:0008703">
    <property type="term" value="F:5-amino-6-(5-phosphoribosylamino)uracil reductase activity"/>
    <property type="evidence" value="ECO:0007669"/>
    <property type="project" value="UniProtKB-EC"/>
</dbReference>
<dbReference type="SUPFAM" id="SSF53597">
    <property type="entry name" value="Dihydrofolate reductase-like"/>
    <property type="match status" value="1"/>
</dbReference>
<keyword evidence="2" id="KW-0521">NADP</keyword>
<evidence type="ECO:0000256" key="2">
    <source>
        <dbReference type="ARBA" id="ARBA00022857"/>
    </source>
</evidence>
<evidence type="ECO:0000313" key="5">
    <source>
        <dbReference type="EMBL" id="MBB6033677.1"/>
    </source>
</evidence>
<evidence type="ECO:0000256" key="1">
    <source>
        <dbReference type="ARBA" id="ARBA00005104"/>
    </source>
</evidence>
<dbReference type="PANTHER" id="PTHR38011">
    <property type="entry name" value="DIHYDROFOLATE REDUCTASE FAMILY PROTEIN (AFU_ORTHOLOGUE AFUA_8G06820)"/>
    <property type="match status" value="1"/>
</dbReference>
<dbReference type="PANTHER" id="PTHR38011:SF7">
    <property type="entry name" value="2,5-DIAMINO-6-RIBOSYLAMINO-4(3H)-PYRIMIDINONE 5'-PHOSPHATE REDUCTASE"/>
    <property type="match status" value="1"/>
</dbReference>
<dbReference type="RefSeq" id="WP_184786562.1">
    <property type="nucleotide sequence ID" value="NZ_BONT01000013.1"/>
</dbReference>
<protein>
    <submittedName>
        <fullName evidence="5">5-amino-6-(5-phosphoribosylamino)uracil reductase</fullName>
        <ecNumber evidence="5">1.1.1.193</ecNumber>
    </submittedName>
</protein>
<dbReference type="Proteomes" id="UP000548476">
    <property type="component" value="Unassembled WGS sequence"/>
</dbReference>
<dbReference type="Gene3D" id="3.40.430.10">
    <property type="entry name" value="Dihydrofolate Reductase, subunit A"/>
    <property type="match status" value="1"/>
</dbReference>
<comment type="pathway">
    <text evidence="1">Cofactor biosynthesis; riboflavin biosynthesis.</text>
</comment>
<dbReference type="EMBL" id="JACHGT010000003">
    <property type="protein sequence ID" value="MBB6033677.1"/>
    <property type="molecule type" value="Genomic_DNA"/>
</dbReference>
<sequence>MPTERPYVLLSAAVSLDGYLDDASPKRLILSTPADLDRVREVRAGSDAILVGASTIRRDDPGLTSGEGGRQPVKVTVTGTGDLDPSARFFTVGSAERIVYAATPALAETRRRLDGLASVVDGGTPLSWPGILADLRRRGVVRLMVEGGGTVHTQLLTAGLVDEIQLAVAPFFVGGGAAPRFVGPGEFPFGKDRRMRLSEVRQLDDMAILRYHLREDGT</sequence>
<dbReference type="Pfam" id="PF01872">
    <property type="entry name" value="RibD_C"/>
    <property type="match status" value="1"/>
</dbReference>
<evidence type="ECO:0000259" key="4">
    <source>
        <dbReference type="Pfam" id="PF01872"/>
    </source>
</evidence>
<dbReference type="EC" id="1.1.1.193" evidence="5"/>
<feature type="domain" description="Bacterial bifunctional deaminase-reductase C-terminal" evidence="4">
    <location>
        <begin position="6"/>
        <end position="205"/>
    </location>
</feature>
<dbReference type="InterPro" id="IPR024072">
    <property type="entry name" value="DHFR-like_dom_sf"/>
</dbReference>
<organism evidence="5 6">
    <name type="scientific">Phytomonospora endophytica</name>
    <dbReference type="NCBI Taxonomy" id="714109"/>
    <lineage>
        <taxon>Bacteria</taxon>
        <taxon>Bacillati</taxon>
        <taxon>Actinomycetota</taxon>
        <taxon>Actinomycetes</taxon>
        <taxon>Micromonosporales</taxon>
        <taxon>Micromonosporaceae</taxon>
        <taxon>Phytomonospora</taxon>
    </lineage>
</organism>
<evidence type="ECO:0000256" key="3">
    <source>
        <dbReference type="ARBA" id="ARBA00023002"/>
    </source>
</evidence>
<dbReference type="GO" id="GO:0009231">
    <property type="term" value="P:riboflavin biosynthetic process"/>
    <property type="evidence" value="ECO:0007669"/>
    <property type="project" value="InterPro"/>
</dbReference>
<keyword evidence="3 5" id="KW-0560">Oxidoreductase</keyword>